<reference evidence="1 2" key="1">
    <citation type="submission" date="2015-06" db="EMBL/GenBank/DDBJ databases">
        <title>Draft Whole-Genome Sequence of the Entomopathogenic Bacterium Xenorhabdus khoisanae.</title>
        <authorList>
            <person name="Naidoo S."/>
            <person name="Featherston J."/>
            <person name="Gray V.M."/>
        </authorList>
    </citation>
    <scope>NUCLEOTIDE SEQUENCE [LARGE SCALE GENOMIC DNA]</scope>
    <source>
        <strain evidence="1 2">MCB</strain>
    </source>
</reference>
<dbReference type="EMBL" id="LFCV01000175">
    <property type="protein sequence ID" value="KMJ43555.1"/>
    <property type="molecule type" value="Genomic_DNA"/>
</dbReference>
<organism evidence="1 2">
    <name type="scientific">Xenorhabdus khoisanae</name>
    <dbReference type="NCBI Taxonomy" id="880157"/>
    <lineage>
        <taxon>Bacteria</taxon>
        <taxon>Pseudomonadati</taxon>
        <taxon>Pseudomonadota</taxon>
        <taxon>Gammaproteobacteria</taxon>
        <taxon>Enterobacterales</taxon>
        <taxon>Morganellaceae</taxon>
        <taxon>Xenorhabdus</taxon>
    </lineage>
</organism>
<dbReference type="STRING" id="880157.AB204_19080"/>
<name>A0A0J5IK71_9GAMM</name>
<evidence type="ECO:0000313" key="2">
    <source>
        <dbReference type="Proteomes" id="UP000036277"/>
    </source>
</evidence>
<accession>A0A0J5IK71</accession>
<dbReference type="AlphaFoldDB" id="A0A0J5IK71"/>
<dbReference type="Proteomes" id="UP000036277">
    <property type="component" value="Unassembled WGS sequence"/>
</dbReference>
<protein>
    <recommendedName>
        <fullName evidence="3">Lipoprotein</fullName>
    </recommendedName>
</protein>
<dbReference type="OrthoDB" id="6457475at2"/>
<dbReference type="PATRIC" id="fig|880157.4.peg.4104"/>
<dbReference type="PROSITE" id="PS51257">
    <property type="entry name" value="PROKAR_LIPOPROTEIN"/>
    <property type="match status" value="1"/>
</dbReference>
<comment type="caution">
    <text evidence="1">The sequence shown here is derived from an EMBL/GenBank/DDBJ whole genome shotgun (WGS) entry which is preliminary data.</text>
</comment>
<evidence type="ECO:0008006" key="3">
    <source>
        <dbReference type="Google" id="ProtNLM"/>
    </source>
</evidence>
<proteinExistence type="predicted"/>
<sequence>MRGGNSKPLLLILQGLFALGFISLLSACSIQSNTPLFNASGFTTDDGVIRLWRLNDQNSKPQVIMSVYSPYRNNNIYHSNNTIVTFYEYRHGNLWQIRRNVLDNPPIAETLRIDQNNSAIFNLRQSEKRNEPLSVDDMARLRFDAGQIEETSDALIAGDIKLLQGHWQNGRVTTCTGKQLLVEFEPHDQRWIEERQNNSSGPLTIAWLDSPAGKQLLLVANDDFCRWEPTKDKL</sequence>
<keyword evidence="2" id="KW-1185">Reference proteome</keyword>
<gene>
    <name evidence="1" type="ORF">AB204_19080</name>
</gene>
<dbReference type="InterPro" id="IPR010858">
    <property type="entry name" value="DUF1481"/>
</dbReference>
<dbReference type="Pfam" id="PF07356">
    <property type="entry name" value="DUF1481"/>
    <property type="match status" value="1"/>
</dbReference>
<evidence type="ECO:0000313" key="1">
    <source>
        <dbReference type="EMBL" id="KMJ43555.1"/>
    </source>
</evidence>